<organism evidence="1">
    <name type="scientific">Paramoeba aestuarina</name>
    <dbReference type="NCBI Taxonomy" id="180227"/>
    <lineage>
        <taxon>Eukaryota</taxon>
        <taxon>Amoebozoa</taxon>
        <taxon>Discosea</taxon>
        <taxon>Flabellinia</taxon>
        <taxon>Dactylopodida</taxon>
        <taxon>Paramoebidae</taxon>
        <taxon>Paramoeba</taxon>
    </lineage>
</organism>
<reference evidence="1" key="1">
    <citation type="submission" date="2021-01" db="EMBL/GenBank/DDBJ databases">
        <authorList>
            <person name="Corre E."/>
            <person name="Pelletier E."/>
            <person name="Niang G."/>
            <person name="Scheremetjew M."/>
            <person name="Finn R."/>
            <person name="Kale V."/>
            <person name="Holt S."/>
            <person name="Cochrane G."/>
            <person name="Meng A."/>
            <person name="Brown T."/>
            <person name="Cohen L."/>
        </authorList>
    </citation>
    <scope>NUCLEOTIDE SEQUENCE</scope>
    <source>
        <strain evidence="1">SoJaBio B1-5/56/2</strain>
    </source>
</reference>
<gene>
    <name evidence="1" type="ORF">NAES01612_LOCUS6751</name>
</gene>
<dbReference type="SUPFAM" id="SSF56801">
    <property type="entry name" value="Acetyl-CoA synthetase-like"/>
    <property type="match status" value="1"/>
</dbReference>
<evidence type="ECO:0008006" key="2">
    <source>
        <dbReference type="Google" id="ProtNLM"/>
    </source>
</evidence>
<dbReference type="EMBL" id="HBKR01010155">
    <property type="protein sequence ID" value="CAE2294771.1"/>
    <property type="molecule type" value="Transcribed_RNA"/>
</dbReference>
<sequence length="200" mass="22847">MVVRGIDREDKKTYLVECEEGEPGQIITRGKNVMTSYVGIKDCSFALHDDATSLCPWYVNLGDVAFWLHNEDDKERKDYYWVARTSALLIKGGANYSYEQISTEIQKWLEKQYHLTSEDLSVAVVGLNLTSEHEDDCCVMIELLTDKGKEKEKEMKETILPQSKPALSKGSQINVLKFGKIPRNFKGAVLNNDLKKMFKE</sequence>
<protein>
    <recommendedName>
        <fullName evidence="2">AMP-binding enzyme C-terminal domain-containing protein</fullName>
    </recommendedName>
</protein>
<dbReference type="AlphaFoldDB" id="A0A7S4NKX1"/>
<proteinExistence type="predicted"/>
<name>A0A7S4NKX1_9EUKA</name>
<accession>A0A7S4NKX1</accession>
<evidence type="ECO:0000313" key="1">
    <source>
        <dbReference type="EMBL" id="CAE2294771.1"/>
    </source>
</evidence>